<keyword evidence="3" id="KW-0223">Dioxygenase</keyword>
<dbReference type="PANTHER" id="PTHR43779">
    <property type="entry name" value="DIOXYGENASE RV0097-RELATED"/>
    <property type="match status" value="1"/>
</dbReference>
<dbReference type="PANTHER" id="PTHR43779:SF3">
    <property type="entry name" value="(3R)-3-[(CARBOXYMETHYL)AMINO]FATTY ACID OXYGENASE_DECARBOXYLASE"/>
    <property type="match status" value="1"/>
</dbReference>
<dbReference type="AlphaFoldDB" id="A0A1L3SY09"/>
<keyword evidence="8" id="KW-1185">Reference proteome</keyword>
<evidence type="ECO:0000313" key="7">
    <source>
        <dbReference type="EMBL" id="APH74202.1"/>
    </source>
</evidence>
<evidence type="ECO:0000313" key="8">
    <source>
        <dbReference type="Proteomes" id="UP000182840"/>
    </source>
</evidence>
<accession>A0A1L3SY09</accession>
<evidence type="ECO:0000256" key="5">
    <source>
        <dbReference type="ARBA" id="ARBA00023004"/>
    </source>
</evidence>
<reference evidence="8" key="1">
    <citation type="submission" date="2016-11" db="EMBL/GenBank/DDBJ databases">
        <title>Mesorhizobium oceanicum sp. nov., isolated from deep seawater in South China Sea.</title>
        <authorList>
            <person name="Fu G.-Y."/>
        </authorList>
    </citation>
    <scope>NUCLEOTIDE SEQUENCE [LARGE SCALE GENOMIC DNA]</scope>
    <source>
        <strain evidence="8">B7</strain>
    </source>
</reference>
<evidence type="ECO:0000256" key="1">
    <source>
        <dbReference type="ARBA" id="ARBA00005896"/>
    </source>
</evidence>
<evidence type="ECO:0000256" key="4">
    <source>
        <dbReference type="ARBA" id="ARBA00023002"/>
    </source>
</evidence>
<keyword evidence="2" id="KW-0479">Metal-binding</keyword>
<evidence type="ECO:0000256" key="3">
    <source>
        <dbReference type="ARBA" id="ARBA00022964"/>
    </source>
</evidence>
<gene>
    <name evidence="7" type="ORF">BSQ44_24660</name>
</gene>
<dbReference type="GO" id="GO:0016706">
    <property type="term" value="F:2-oxoglutarate-dependent dioxygenase activity"/>
    <property type="evidence" value="ECO:0007669"/>
    <property type="project" value="UniProtKB-ARBA"/>
</dbReference>
<comment type="similarity">
    <text evidence="1">Belongs to the TfdA dioxygenase family.</text>
</comment>
<dbReference type="Pfam" id="PF02668">
    <property type="entry name" value="TauD"/>
    <property type="match status" value="1"/>
</dbReference>
<keyword evidence="4" id="KW-0560">Oxidoreductase</keyword>
<organism evidence="7 8">
    <name type="scientific">Aquibium oceanicum</name>
    <dbReference type="NCBI Taxonomy" id="1670800"/>
    <lineage>
        <taxon>Bacteria</taxon>
        <taxon>Pseudomonadati</taxon>
        <taxon>Pseudomonadota</taxon>
        <taxon>Alphaproteobacteria</taxon>
        <taxon>Hyphomicrobiales</taxon>
        <taxon>Phyllobacteriaceae</taxon>
        <taxon>Aquibium</taxon>
    </lineage>
</organism>
<feature type="domain" description="TauD/TfdA-like" evidence="6">
    <location>
        <begin position="15"/>
        <end position="292"/>
    </location>
</feature>
<evidence type="ECO:0000256" key="2">
    <source>
        <dbReference type="ARBA" id="ARBA00022723"/>
    </source>
</evidence>
<dbReference type="InterPro" id="IPR051178">
    <property type="entry name" value="TfdA_dioxygenase"/>
</dbReference>
<sequence length="312" mass="35331">MNCSSREEPKMSLKLRPLCDSFGAEVLDIDLSKPLDNETFSEIENAFDSTSLLLFRGQTLSEDDHVALSRRFGPLQAHVLKPYLSNTHPDLLVLSNIKDKGQAAGIGDAGQIWHSDTSYTETPCRCSLLLGREIPEPDGDRTFGDTIFRSACAAFDALPADRQAQLEKLTAPHSYIHYYKRKQAEGSARPDLTSEQVKEVPPVDHPVVMKHPITGRKAIYVNPGYTMKINELPESESQSLLAELFDYLNEPRFVYRHKWRPGDLIIWDNYATQHLAVGDYALPQRRLMHRTTVLLGEDARRRLTESRQRQAA</sequence>
<dbReference type="GO" id="GO:0046872">
    <property type="term" value="F:metal ion binding"/>
    <property type="evidence" value="ECO:0007669"/>
    <property type="project" value="UniProtKB-KW"/>
</dbReference>
<name>A0A1L3SY09_9HYPH</name>
<dbReference type="InterPro" id="IPR003819">
    <property type="entry name" value="TauD/TfdA-like"/>
</dbReference>
<evidence type="ECO:0000259" key="6">
    <source>
        <dbReference type="Pfam" id="PF02668"/>
    </source>
</evidence>
<dbReference type="Gene3D" id="3.60.130.10">
    <property type="entry name" value="Clavaminate synthase-like"/>
    <property type="match status" value="1"/>
</dbReference>
<dbReference type="InterPro" id="IPR042098">
    <property type="entry name" value="TauD-like_sf"/>
</dbReference>
<dbReference type="SUPFAM" id="SSF51197">
    <property type="entry name" value="Clavaminate synthase-like"/>
    <property type="match status" value="1"/>
</dbReference>
<dbReference type="KEGG" id="meso:BSQ44_24660"/>
<keyword evidence="5" id="KW-0408">Iron</keyword>
<dbReference type="Proteomes" id="UP000182840">
    <property type="component" value="Chromosome"/>
</dbReference>
<dbReference type="EMBL" id="CP018171">
    <property type="protein sequence ID" value="APH74202.1"/>
    <property type="molecule type" value="Genomic_DNA"/>
</dbReference>
<protein>
    <recommendedName>
        <fullName evidence="6">TauD/TfdA-like domain-containing protein</fullName>
    </recommendedName>
</protein>
<proteinExistence type="inferred from homology"/>
<dbReference type="STRING" id="1670800.BSQ44_24660"/>